<dbReference type="GO" id="GO:0006412">
    <property type="term" value="P:translation"/>
    <property type="evidence" value="ECO:0007669"/>
    <property type="project" value="UniProtKB-UniRule"/>
</dbReference>
<evidence type="ECO:0000256" key="1">
    <source>
        <dbReference type="ARBA" id="ARBA00010528"/>
    </source>
</evidence>
<evidence type="ECO:0000313" key="7">
    <source>
        <dbReference type="EMBL" id="PIQ74640.1"/>
    </source>
</evidence>
<feature type="region of interest" description="Disordered" evidence="6">
    <location>
        <begin position="1"/>
        <end position="32"/>
    </location>
</feature>
<proteinExistence type="inferred from homology"/>
<protein>
    <recommendedName>
        <fullName evidence="4 5">Large ribosomal subunit protein uL4</fullName>
    </recommendedName>
</protein>
<dbReference type="HAMAP" id="MF_01328_B">
    <property type="entry name" value="Ribosomal_uL4_B"/>
    <property type="match status" value="1"/>
</dbReference>
<comment type="function">
    <text evidence="5">Forms part of the polypeptide exit tunnel.</text>
</comment>
<dbReference type="AlphaFoldDB" id="A0A2H0KR53"/>
<dbReference type="InterPro" id="IPR002136">
    <property type="entry name" value="Ribosomal_uL4"/>
</dbReference>
<evidence type="ECO:0000256" key="5">
    <source>
        <dbReference type="HAMAP-Rule" id="MF_01328"/>
    </source>
</evidence>
<comment type="subunit">
    <text evidence="5">Part of the 50S ribosomal subunit.</text>
</comment>
<sequence length="252" mass="28027">MPTSKKTKSASGEKTTATKIKKEPIKKEKELVGPKEEGLQYAIYDQEGQEIGKMQLPDGIFGLKRSKSLIHQVAVAQMANARQVLAHTKDRSEVRGGGKKPWRQKGTGRARHGSTRSPLWRGGGVTFGPTKERNFSKKINKKMRRKALLAVLSGKARDNELIVLDKLQLSSSKTKEMIRVVGGLTKIKEDIIRRGALIALIEKDNNVIRAVKNISKFETIGIGSLNVVDILKRKYFVVTKDAVGKIKELFVK</sequence>
<dbReference type="PANTHER" id="PTHR10746">
    <property type="entry name" value="50S RIBOSOMAL PROTEIN L4"/>
    <property type="match status" value="1"/>
</dbReference>
<dbReference type="Pfam" id="PF00573">
    <property type="entry name" value="Ribosomal_L4"/>
    <property type="match status" value="1"/>
</dbReference>
<evidence type="ECO:0000256" key="6">
    <source>
        <dbReference type="SAM" id="MobiDB-lite"/>
    </source>
</evidence>
<dbReference type="NCBIfam" id="TIGR03953">
    <property type="entry name" value="rplD_bact"/>
    <property type="match status" value="1"/>
</dbReference>
<name>A0A2H0KR53_9BACT</name>
<dbReference type="GO" id="GO:0019843">
    <property type="term" value="F:rRNA binding"/>
    <property type="evidence" value="ECO:0007669"/>
    <property type="project" value="UniProtKB-UniRule"/>
</dbReference>
<keyword evidence="5" id="KW-0699">rRNA-binding</keyword>
<dbReference type="Gene3D" id="3.40.1370.10">
    <property type="match status" value="1"/>
</dbReference>
<evidence type="ECO:0000256" key="4">
    <source>
        <dbReference type="ARBA" id="ARBA00035244"/>
    </source>
</evidence>
<evidence type="ECO:0000256" key="3">
    <source>
        <dbReference type="ARBA" id="ARBA00023274"/>
    </source>
</evidence>
<comment type="caution">
    <text evidence="7">The sequence shown here is derived from an EMBL/GenBank/DDBJ whole genome shotgun (WGS) entry which is preliminary data.</text>
</comment>
<dbReference type="InterPro" id="IPR013005">
    <property type="entry name" value="Ribosomal_uL4-like"/>
</dbReference>
<dbReference type="InterPro" id="IPR023574">
    <property type="entry name" value="Ribosomal_uL4_dom_sf"/>
</dbReference>
<comment type="similarity">
    <text evidence="1 5">Belongs to the universal ribosomal protein uL4 family.</text>
</comment>
<keyword evidence="5" id="KW-0694">RNA-binding</keyword>
<reference evidence="7 8" key="1">
    <citation type="submission" date="2017-09" db="EMBL/GenBank/DDBJ databases">
        <title>Depth-based differentiation of microbial function through sediment-hosted aquifers and enrichment of novel symbionts in the deep terrestrial subsurface.</title>
        <authorList>
            <person name="Probst A.J."/>
            <person name="Ladd B."/>
            <person name="Jarett J.K."/>
            <person name="Geller-Mcgrath D.E."/>
            <person name="Sieber C.M."/>
            <person name="Emerson J.B."/>
            <person name="Anantharaman K."/>
            <person name="Thomas B.C."/>
            <person name="Malmstrom R."/>
            <person name="Stieglmeier M."/>
            <person name="Klingl A."/>
            <person name="Woyke T."/>
            <person name="Ryan C.M."/>
            <person name="Banfield J.F."/>
        </authorList>
    </citation>
    <scope>NUCLEOTIDE SEQUENCE [LARGE SCALE GENOMIC DNA]</scope>
    <source>
        <strain evidence="7">CG11_big_fil_rev_8_21_14_0_20_44_10</strain>
    </source>
</reference>
<feature type="compositionally biased region" description="Basic and acidic residues" evidence="6">
    <location>
        <begin position="20"/>
        <end position="32"/>
    </location>
</feature>
<dbReference type="GO" id="GO:0005840">
    <property type="term" value="C:ribosome"/>
    <property type="evidence" value="ECO:0007669"/>
    <property type="project" value="UniProtKB-KW"/>
</dbReference>
<feature type="region of interest" description="Disordered" evidence="6">
    <location>
        <begin position="88"/>
        <end position="127"/>
    </location>
</feature>
<keyword evidence="2 5" id="KW-0689">Ribosomal protein</keyword>
<accession>A0A2H0KR53</accession>
<dbReference type="Proteomes" id="UP000231550">
    <property type="component" value="Unassembled WGS sequence"/>
</dbReference>
<evidence type="ECO:0000313" key="8">
    <source>
        <dbReference type="Proteomes" id="UP000231550"/>
    </source>
</evidence>
<feature type="compositionally biased region" description="Basic residues" evidence="6">
    <location>
        <begin position="97"/>
        <end position="114"/>
    </location>
</feature>
<comment type="function">
    <text evidence="5">One of the primary rRNA binding proteins, this protein initially binds near the 5'-end of the 23S rRNA. It is important during the early stages of 50S assembly. It makes multiple contacts with different domains of the 23S rRNA in the assembled 50S subunit and ribosome.</text>
</comment>
<dbReference type="GO" id="GO:0003735">
    <property type="term" value="F:structural constituent of ribosome"/>
    <property type="evidence" value="ECO:0007669"/>
    <property type="project" value="InterPro"/>
</dbReference>
<dbReference type="GO" id="GO:1990904">
    <property type="term" value="C:ribonucleoprotein complex"/>
    <property type="evidence" value="ECO:0007669"/>
    <property type="project" value="UniProtKB-KW"/>
</dbReference>
<dbReference type="PANTHER" id="PTHR10746:SF6">
    <property type="entry name" value="LARGE RIBOSOMAL SUBUNIT PROTEIN UL4M"/>
    <property type="match status" value="1"/>
</dbReference>
<dbReference type="SUPFAM" id="SSF52166">
    <property type="entry name" value="Ribosomal protein L4"/>
    <property type="match status" value="1"/>
</dbReference>
<organism evidence="7 8">
    <name type="scientific">Candidatus Portnoybacteria bacterium CG11_big_fil_rev_8_21_14_0_20_44_10</name>
    <dbReference type="NCBI Taxonomy" id="1974818"/>
    <lineage>
        <taxon>Bacteria</taxon>
        <taxon>Candidatus Portnoyibacteriota</taxon>
    </lineage>
</organism>
<gene>
    <name evidence="5" type="primary">rplD</name>
    <name evidence="7" type="ORF">COV85_00905</name>
</gene>
<dbReference type="EMBL" id="PCVN01000027">
    <property type="protein sequence ID" value="PIQ74640.1"/>
    <property type="molecule type" value="Genomic_DNA"/>
</dbReference>
<keyword evidence="3 5" id="KW-0687">Ribonucleoprotein</keyword>
<evidence type="ECO:0000256" key="2">
    <source>
        <dbReference type="ARBA" id="ARBA00022980"/>
    </source>
</evidence>